<evidence type="ECO:0000256" key="6">
    <source>
        <dbReference type="ARBA" id="ARBA00022571"/>
    </source>
</evidence>
<dbReference type="UniPathway" id="UPA00068"/>
<evidence type="ECO:0000259" key="11">
    <source>
        <dbReference type="Pfam" id="PF01316"/>
    </source>
</evidence>
<accession>A0A193LCM0</accession>
<evidence type="ECO:0000259" key="12">
    <source>
        <dbReference type="Pfam" id="PF02863"/>
    </source>
</evidence>
<protein>
    <recommendedName>
        <fullName evidence="4 10">Arginine repressor</fullName>
    </recommendedName>
</protein>
<keyword evidence="14" id="KW-1185">Reference proteome</keyword>
<dbReference type="InterPro" id="IPR036251">
    <property type="entry name" value="Arg_repress_C_sf"/>
</dbReference>
<dbReference type="PANTHER" id="PTHR34471:SF1">
    <property type="entry name" value="ARGININE REPRESSOR"/>
    <property type="match status" value="1"/>
</dbReference>
<dbReference type="GO" id="GO:0034618">
    <property type="term" value="F:arginine binding"/>
    <property type="evidence" value="ECO:0007669"/>
    <property type="project" value="InterPro"/>
</dbReference>
<evidence type="ECO:0000256" key="10">
    <source>
        <dbReference type="HAMAP-Rule" id="MF_00173"/>
    </source>
</evidence>
<dbReference type="InterPro" id="IPR036388">
    <property type="entry name" value="WH-like_DNA-bd_sf"/>
</dbReference>
<dbReference type="RefSeq" id="WP_068612339.1">
    <property type="nucleotide sequence ID" value="NZ_CP016268.1"/>
</dbReference>
<comment type="subcellular location">
    <subcellularLocation>
        <location evidence="1 10">Cytoplasm</location>
    </subcellularLocation>
</comment>
<dbReference type="GO" id="GO:0051259">
    <property type="term" value="P:protein complex oligomerization"/>
    <property type="evidence" value="ECO:0007669"/>
    <property type="project" value="InterPro"/>
</dbReference>
<feature type="domain" description="Arginine repressor DNA-binding" evidence="11">
    <location>
        <begin position="10"/>
        <end position="60"/>
    </location>
</feature>
<feature type="domain" description="Arginine repressor C-terminal" evidence="12">
    <location>
        <begin position="91"/>
        <end position="145"/>
    </location>
</feature>
<evidence type="ECO:0000313" key="13">
    <source>
        <dbReference type="EMBL" id="ANO50181.1"/>
    </source>
</evidence>
<evidence type="ECO:0000256" key="5">
    <source>
        <dbReference type="ARBA" id="ARBA00022490"/>
    </source>
</evidence>
<proteinExistence type="inferred from homology"/>
<dbReference type="Proteomes" id="UP000092695">
    <property type="component" value="Chromosome"/>
</dbReference>
<dbReference type="GO" id="GO:0005737">
    <property type="term" value="C:cytoplasm"/>
    <property type="evidence" value="ECO:0007669"/>
    <property type="project" value="UniProtKB-SubCell"/>
</dbReference>
<organism evidence="13 14">
    <name type="scientific">Woeseia oceani</name>
    <dbReference type="NCBI Taxonomy" id="1548547"/>
    <lineage>
        <taxon>Bacteria</taxon>
        <taxon>Pseudomonadati</taxon>
        <taxon>Pseudomonadota</taxon>
        <taxon>Gammaproteobacteria</taxon>
        <taxon>Woeseiales</taxon>
        <taxon>Woeseiaceae</taxon>
        <taxon>Woeseia</taxon>
    </lineage>
</organism>
<keyword evidence="7 10" id="KW-0805">Transcription regulation</keyword>
<dbReference type="AlphaFoldDB" id="A0A193LCM0"/>
<dbReference type="InterPro" id="IPR036390">
    <property type="entry name" value="WH_DNA-bd_sf"/>
</dbReference>
<dbReference type="InterPro" id="IPR020899">
    <property type="entry name" value="Arg_repress_C"/>
</dbReference>
<sequence length="151" mass="15765">MPDNSHTPNDRRNAIKALLAAGPAATQQSLVEALTAQGFVATQSSVSRDLRELTAIKTPAGYVLPQPDTSGDDEVTAVASLLRNVRPAGPNLLVIHTAIGGAQRVALALDRCGWPEIIGNVGGDDTVFTATASASDQRAVITRIEHCANRS</sequence>
<evidence type="ECO:0000256" key="2">
    <source>
        <dbReference type="ARBA" id="ARBA00005040"/>
    </source>
</evidence>
<evidence type="ECO:0000256" key="9">
    <source>
        <dbReference type="ARBA" id="ARBA00023163"/>
    </source>
</evidence>
<dbReference type="PRINTS" id="PR01467">
    <property type="entry name" value="ARGREPRESSOR"/>
</dbReference>
<dbReference type="KEGG" id="woc:BA177_02160"/>
<dbReference type="InterPro" id="IPR001669">
    <property type="entry name" value="Arg_repress"/>
</dbReference>
<dbReference type="GO" id="GO:1900079">
    <property type="term" value="P:regulation of arginine biosynthetic process"/>
    <property type="evidence" value="ECO:0007669"/>
    <property type="project" value="UniProtKB-UniRule"/>
</dbReference>
<dbReference type="GO" id="GO:0006526">
    <property type="term" value="P:L-arginine biosynthetic process"/>
    <property type="evidence" value="ECO:0007669"/>
    <property type="project" value="UniProtKB-UniPathway"/>
</dbReference>
<dbReference type="Pfam" id="PF01316">
    <property type="entry name" value="Arg_repressor"/>
    <property type="match status" value="1"/>
</dbReference>
<dbReference type="GO" id="GO:0003677">
    <property type="term" value="F:DNA binding"/>
    <property type="evidence" value="ECO:0007669"/>
    <property type="project" value="UniProtKB-KW"/>
</dbReference>
<evidence type="ECO:0000256" key="1">
    <source>
        <dbReference type="ARBA" id="ARBA00004496"/>
    </source>
</evidence>
<dbReference type="PANTHER" id="PTHR34471">
    <property type="entry name" value="ARGININE REPRESSOR"/>
    <property type="match status" value="1"/>
</dbReference>
<dbReference type="SUPFAM" id="SSF55252">
    <property type="entry name" value="C-terminal domain of arginine repressor"/>
    <property type="match status" value="1"/>
</dbReference>
<dbReference type="EMBL" id="CP016268">
    <property type="protein sequence ID" value="ANO50181.1"/>
    <property type="molecule type" value="Genomic_DNA"/>
</dbReference>
<evidence type="ECO:0000256" key="4">
    <source>
        <dbReference type="ARBA" id="ARBA00021148"/>
    </source>
</evidence>
<evidence type="ECO:0000313" key="14">
    <source>
        <dbReference type="Proteomes" id="UP000092695"/>
    </source>
</evidence>
<dbReference type="Pfam" id="PF02863">
    <property type="entry name" value="Arg_repressor_C"/>
    <property type="match status" value="1"/>
</dbReference>
<dbReference type="HAMAP" id="MF_00173">
    <property type="entry name" value="Arg_repressor"/>
    <property type="match status" value="1"/>
</dbReference>
<keyword evidence="9 10" id="KW-0804">Transcription</keyword>
<keyword evidence="10" id="KW-0028">Amino-acid biosynthesis</keyword>
<comment type="function">
    <text evidence="10">Regulates arginine biosynthesis genes.</text>
</comment>
<dbReference type="Gene3D" id="1.10.10.10">
    <property type="entry name" value="Winged helix-like DNA-binding domain superfamily/Winged helix DNA-binding domain"/>
    <property type="match status" value="1"/>
</dbReference>
<name>A0A193LCM0_9GAMM</name>
<keyword evidence="6 10" id="KW-0055">Arginine biosynthesis</keyword>
<comment type="pathway">
    <text evidence="2 10">Amino-acid biosynthesis; L-arginine biosynthesis [regulation].</text>
</comment>
<keyword evidence="10" id="KW-0678">Repressor</keyword>
<dbReference type="SUPFAM" id="SSF46785">
    <property type="entry name" value="Winged helix' DNA-binding domain"/>
    <property type="match status" value="1"/>
</dbReference>
<keyword evidence="5 10" id="KW-0963">Cytoplasm</keyword>
<reference evidence="13 14" key="1">
    <citation type="submission" date="2016-06" db="EMBL/GenBank/DDBJ databases">
        <title>Complete genome sequence of a deep-branching marine Gamma Proteobacterium Woeseia oceani type strain XK5.</title>
        <authorList>
            <person name="Mu D."/>
            <person name="Du Z."/>
        </authorList>
    </citation>
    <scope>NUCLEOTIDE SEQUENCE [LARGE SCALE GENOMIC DNA]</scope>
    <source>
        <strain evidence="13 14">XK5</strain>
    </source>
</reference>
<dbReference type="OrthoDB" id="7060358at2"/>
<evidence type="ECO:0000256" key="8">
    <source>
        <dbReference type="ARBA" id="ARBA00023125"/>
    </source>
</evidence>
<gene>
    <name evidence="10" type="primary">argR</name>
    <name evidence="13" type="ORF">BA177_02160</name>
</gene>
<dbReference type="STRING" id="1548547.BA177_02160"/>
<dbReference type="GO" id="GO:0003700">
    <property type="term" value="F:DNA-binding transcription factor activity"/>
    <property type="evidence" value="ECO:0007669"/>
    <property type="project" value="UniProtKB-UniRule"/>
</dbReference>
<keyword evidence="8 10" id="KW-0238">DNA-binding</keyword>
<evidence type="ECO:0000256" key="3">
    <source>
        <dbReference type="ARBA" id="ARBA00008316"/>
    </source>
</evidence>
<evidence type="ECO:0000256" key="7">
    <source>
        <dbReference type="ARBA" id="ARBA00023015"/>
    </source>
</evidence>
<dbReference type="Gene3D" id="3.30.1360.40">
    <property type="match status" value="1"/>
</dbReference>
<dbReference type="InterPro" id="IPR020900">
    <property type="entry name" value="Arg_repress_DNA-bd"/>
</dbReference>
<comment type="similarity">
    <text evidence="3 10">Belongs to the ArgR family.</text>
</comment>